<dbReference type="InterPro" id="IPR001680">
    <property type="entry name" value="WD40_rpt"/>
</dbReference>
<dbReference type="GO" id="GO:0009267">
    <property type="term" value="P:cellular response to starvation"/>
    <property type="evidence" value="ECO:0007669"/>
    <property type="project" value="TreeGrafter"/>
</dbReference>
<dbReference type="SMART" id="SM00320">
    <property type="entry name" value="WD40"/>
    <property type="match status" value="1"/>
</dbReference>
<dbReference type="GO" id="GO:0005770">
    <property type="term" value="C:late endosome"/>
    <property type="evidence" value="ECO:0007669"/>
    <property type="project" value="TreeGrafter"/>
</dbReference>
<feature type="compositionally biased region" description="Gly residues" evidence="1">
    <location>
        <begin position="397"/>
        <end position="408"/>
    </location>
</feature>
<dbReference type="SUPFAM" id="SSF69322">
    <property type="entry name" value="Tricorn protease domain 2"/>
    <property type="match status" value="1"/>
</dbReference>
<reference evidence="4" key="1">
    <citation type="journal article" date="2013" name="Nature">
        <title>Pan genome of the phytoplankton Emiliania underpins its global distribution.</title>
        <authorList>
            <person name="Read B.A."/>
            <person name="Kegel J."/>
            <person name="Klute M.J."/>
            <person name="Kuo A."/>
            <person name="Lefebvre S.C."/>
            <person name="Maumus F."/>
            <person name="Mayer C."/>
            <person name="Miller J."/>
            <person name="Monier A."/>
            <person name="Salamov A."/>
            <person name="Young J."/>
            <person name="Aguilar M."/>
            <person name="Claverie J.M."/>
            <person name="Frickenhaus S."/>
            <person name="Gonzalez K."/>
            <person name="Herman E.K."/>
            <person name="Lin Y.C."/>
            <person name="Napier J."/>
            <person name="Ogata H."/>
            <person name="Sarno A.F."/>
            <person name="Shmutz J."/>
            <person name="Schroeder D."/>
            <person name="de Vargas C."/>
            <person name="Verret F."/>
            <person name="von Dassow P."/>
            <person name="Valentin K."/>
            <person name="Van de Peer Y."/>
            <person name="Wheeler G."/>
            <person name="Dacks J.B."/>
            <person name="Delwiche C.F."/>
            <person name="Dyhrman S.T."/>
            <person name="Glockner G."/>
            <person name="John U."/>
            <person name="Richards T."/>
            <person name="Worden A.Z."/>
            <person name="Zhang X."/>
            <person name="Grigoriev I.V."/>
            <person name="Allen A.E."/>
            <person name="Bidle K."/>
            <person name="Borodovsky M."/>
            <person name="Bowler C."/>
            <person name="Brownlee C."/>
            <person name="Cock J.M."/>
            <person name="Elias M."/>
            <person name="Gladyshev V.N."/>
            <person name="Groth M."/>
            <person name="Guda C."/>
            <person name="Hadaegh A."/>
            <person name="Iglesias-Rodriguez M.D."/>
            <person name="Jenkins J."/>
            <person name="Jones B.M."/>
            <person name="Lawson T."/>
            <person name="Leese F."/>
            <person name="Lindquist E."/>
            <person name="Lobanov A."/>
            <person name="Lomsadze A."/>
            <person name="Malik S.B."/>
            <person name="Marsh M.E."/>
            <person name="Mackinder L."/>
            <person name="Mock T."/>
            <person name="Mueller-Roeber B."/>
            <person name="Pagarete A."/>
            <person name="Parker M."/>
            <person name="Probert I."/>
            <person name="Quesneville H."/>
            <person name="Raines C."/>
            <person name="Rensing S.A."/>
            <person name="Riano-Pachon D.M."/>
            <person name="Richier S."/>
            <person name="Rokitta S."/>
            <person name="Shiraiwa Y."/>
            <person name="Soanes D.M."/>
            <person name="van der Giezen M."/>
            <person name="Wahlund T.M."/>
            <person name="Williams B."/>
            <person name="Wilson W."/>
            <person name="Wolfe G."/>
            <person name="Wurch L.L."/>
        </authorList>
    </citation>
    <scope>NUCLEOTIDE SEQUENCE</scope>
</reference>
<proteinExistence type="predicted"/>
<dbReference type="GO" id="GO:0030897">
    <property type="term" value="C:HOPS complex"/>
    <property type="evidence" value="ECO:0007669"/>
    <property type="project" value="TreeGrafter"/>
</dbReference>
<dbReference type="Gene3D" id="2.130.10.10">
    <property type="entry name" value="YVTN repeat-like/Quinoprotein amine dehydrogenase"/>
    <property type="match status" value="1"/>
</dbReference>
<dbReference type="InterPro" id="IPR057780">
    <property type="entry name" value="Beta-prop_Vps41"/>
</dbReference>
<dbReference type="EnsemblProtists" id="EOD18478">
    <property type="protein sequence ID" value="EOD18478"/>
    <property type="gene ID" value="EMIHUDRAFT_448073"/>
</dbReference>
<feature type="compositionally biased region" description="Low complexity" evidence="1">
    <location>
        <begin position="418"/>
        <end position="432"/>
    </location>
</feature>
<dbReference type="KEGG" id="ehx:EMIHUDRAFT_448073"/>
<dbReference type="GO" id="GO:0016236">
    <property type="term" value="P:macroautophagy"/>
    <property type="evidence" value="ECO:0007669"/>
    <property type="project" value="TreeGrafter"/>
</dbReference>
<dbReference type="STRING" id="2903.R1C784"/>
<evidence type="ECO:0000313" key="3">
    <source>
        <dbReference type="EnsemblProtists" id="EOD18478"/>
    </source>
</evidence>
<dbReference type="GeneID" id="19046479"/>
<evidence type="ECO:0000313" key="4">
    <source>
        <dbReference type="Proteomes" id="UP000013827"/>
    </source>
</evidence>
<dbReference type="RefSeq" id="XP_005770907.1">
    <property type="nucleotide sequence ID" value="XM_005770850.1"/>
</dbReference>
<reference evidence="3" key="2">
    <citation type="submission" date="2024-10" db="UniProtKB">
        <authorList>
            <consortium name="EnsemblProtists"/>
        </authorList>
    </citation>
    <scope>IDENTIFICATION</scope>
</reference>
<dbReference type="OMA" id="WHELAGN"/>
<feature type="domain" description="Vps41 beta-propeller" evidence="2">
    <location>
        <begin position="17"/>
        <end position="266"/>
    </location>
</feature>
<protein>
    <recommendedName>
        <fullName evidence="2">Vps41 beta-propeller domain-containing protein</fullName>
    </recommendedName>
</protein>
<dbReference type="PANTHER" id="PTHR12616:SF1">
    <property type="entry name" value="VACUOLAR PROTEIN SORTING-ASSOCIATED PROTEIN 41 HOMOLOG"/>
    <property type="match status" value="1"/>
</dbReference>
<evidence type="ECO:0000259" key="2">
    <source>
        <dbReference type="Pfam" id="PF23411"/>
    </source>
</evidence>
<evidence type="ECO:0000256" key="1">
    <source>
        <dbReference type="SAM" id="MobiDB-lite"/>
    </source>
</evidence>
<name>A0A0D3J4P3_EMIH1</name>
<sequence>MVDDNNAQEVDEPPLFKYQRLGRSVPLILGSDAASSLAVHARFLVLGTASGALHILDPSGLELRRFAPHSSAVTGVSIDASGEFVGSCSQDGTVVVSNTISGEGSTQWYPRPVQSIALMDSAGDFASRRPVATGGLAGQLVHSARGWFGGAKDTVLHAGEGPVTAVACGGPLIAWANDVGVKVFDTAHNRCVSFVERPYERPPSDLFRCQLLWSSPAELVIGWADSIKLGVVRSRGGGGPDSKGPRLYMEVVALLQTDFFVCGLATARLRREGGAWATDLLALAFEILCDSLSVEGHEALTAAQCDDLSEMTAYVVAPHDIVVARSFSWDDRIAWLLSSGRFELALTLASRHTASLSRHTPLAIAEQYAASLLEAPHAAPASCAPGSSTPAPADGGTARGGEVGGAGSAGLRAEGADSDSGSGLSQSEQGGELEAPASVAARVLASQLGNDAARWLRWLRRFAAVGAVRWLVEAVPVRPPLQGAGGSASDVYESALELLMREAPAEALAYLRSWHPSLWREPVLALLAVSRREVGVALDLLLSLPAGQADVFVFLSQQGAHALALHRLLDLARLSWPRTLALLLARSDSSFPPAAVVPQLEAAPCEPPALWLHEYLHGLLECNPAAAAPFAPRQVELYAALAPQQLLPFLRSSSGYEPEAALDVAKEHGLVDAQIYLLAQQGAARAALSLALGDGRDLGAALKLVTESGEEELWPLLLDEAVASPALTQELLLRVCRPPLLAIDPLALLRRLPEGERIDGLRKHLTRLLRQVAEHEGLSRGAAAIAHADTAALLGERHAAQCRGTTLHLPLPQDPSASGEAGPD</sequence>
<dbReference type="PANTHER" id="PTHR12616">
    <property type="entry name" value="VACUOLAR PROTEIN SORTING VPS41"/>
    <property type="match status" value="1"/>
</dbReference>
<dbReference type="AlphaFoldDB" id="A0A0D3J4P3"/>
<dbReference type="GO" id="GO:0006623">
    <property type="term" value="P:protein targeting to vacuole"/>
    <property type="evidence" value="ECO:0007669"/>
    <property type="project" value="InterPro"/>
</dbReference>
<keyword evidence="4" id="KW-1185">Reference proteome</keyword>
<dbReference type="Pfam" id="PF23411">
    <property type="entry name" value="Beta-prop_Vps41"/>
    <property type="match status" value="1"/>
</dbReference>
<dbReference type="HOGENOM" id="CLU_001285_2_2_1"/>
<dbReference type="GO" id="GO:0034058">
    <property type="term" value="P:endosomal vesicle fusion"/>
    <property type="evidence" value="ECO:0007669"/>
    <property type="project" value="TreeGrafter"/>
</dbReference>
<dbReference type="InterPro" id="IPR015943">
    <property type="entry name" value="WD40/YVTN_repeat-like_dom_sf"/>
</dbReference>
<dbReference type="Pfam" id="PF23556">
    <property type="entry name" value="TPR_Vps41"/>
    <property type="match status" value="1"/>
</dbReference>
<dbReference type="PaxDb" id="2903-EOD18478"/>
<organism evidence="3 4">
    <name type="scientific">Emiliania huxleyi (strain CCMP1516)</name>
    <dbReference type="NCBI Taxonomy" id="280463"/>
    <lineage>
        <taxon>Eukaryota</taxon>
        <taxon>Haptista</taxon>
        <taxon>Haptophyta</taxon>
        <taxon>Prymnesiophyceae</taxon>
        <taxon>Isochrysidales</taxon>
        <taxon>Noelaerhabdaceae</taxon>
        <taxon>Emiliania</taxon>
    </lineage>
</organism>
<feature type="region of interest" description="Disordered" evidence="1">
    <location>
        <begin position="379"/>
        <end position="432"/>
    </location>
</feature>
<dbReference type="Proteomes" id="UP000013827">
    <property type="component" value="Unassembled WGS sequence"/>
</dbReference>
<dbReference type="InterPro" id="IPR045111">
    <property type="entry name" value="Vps41/Vps8"/>
</dbReference>
<accession>A0A0D3J4P3</accession>